<keyword evidence="4" id="KW-1185">Reference proteome</keyword>
<evidence type="ECO:0008006" key="5">
    <source>
        <dbReference type="Google" id="ProtNLM"/>
    </source>
</evidence>
<proteinExistence type="predicted"/>
<feature type="repeat" description="TPR" evidence="2">
    <location>
        <begin position="401"/>
        <end position="434"/>
    </location>
</feature>
<dbReference type="PANTHER" id="PTHR47447:SF23">
    <property type="entry name" value="PENTACOTRIPEPTIDE-REPEAT REGION OF PRORP DOMAIN-CONTAINING PROTEIN"/>
    <property type="match status" value="1"/>
</dbReference>
<evidence type="ECO:0000256" key="1">
    <source>
        <dbReference type="ARBA" id="ARBA00022737"/>
    </source>
</evidence>
<evidence type="ECO:0000313" key="3">
    <source>
        <dbReference type="EMBL" id="KAK6508316.1"/>
    </source>
</evidence>
<gene>
    <name evidence="3" type="ORF">TWF506_010411</name>
</gene>
<dbReference type="Proteomes" id="UP001307849">
    <property type="component" value="Unassembled WGS sequence"/>
</dbReference>
<sequence>MLTRSAYRGGRRFTPNAITYTSRAWWSSGLAQARPISSRDAIASVLSQNVTSYAIRPELTRTISTLPQLLDSKRYLSTSFARAKKQDKDDEVPFFGEDGDRQMAELFGRMGGNSRHMRKILNEVDQEIAKKQDSNIVGPYDDVDEDIDPFEQDPDEEPAYKTVYLPNDKIDDMMKTGFLKPLHEIDPLENHELDAEVAALPQNDKDLLKKFFMRLQVAKAHPCPFTYKQCWRLFRIMYVKPHLAKVFNEHAWARLWALEKDPLPSPKKIWLGDLMCYVGAELTEQQWIAYIEALFWHGQRDKAFQIWQLGLENNPSMIWYTVGTRLHATENQPEASKRIIDQVISRYGKSIPKLYIPTIVCYHTLAEAAGAQNLKGKENQYNQEALKLYNQMVKYCPDIQPKEYLRVALSFLEAGYFRDAMTVYEHALTVYPDLIDDQATAMYWDYKFKVAAINAQNDPTVDEAELRYLSVTALRLMPEKEKARIIMGNWMRNLIRRNRIEPALRVARTMQTLGLRMDTTTYNLFIMLLDEHGKIGMLEVLASKMIRRLLEPMYQQNATFEQVLHEPEFQPKEPKELDLRDGVGARLRRAIPQMPVKLPDGIEEMLARFEQRPNTQLPIVNEMRPKPLTELSEAIFADLIDDYDLVPPADPATFGLLLRRCTKSSNILKATSALDLFHKAKMVPNAALSNPLLIMLSNQKAYEKLFATQKLLADPEGFNMTPNAAQYRILWVSLLRALKHEQDVSKLPTPRKLFNDMIMISNSVAPTQETYNYILRCFWQANDPVGAYTAMHGMAMVWEMYPQKLAIEVTIAGVARVSSRGQSRVARRHAYWYMKMLASTNYPQWSLRTAIRRTRSLMHKWWLRNLRKKNKMKKELTELMLEGHDVTKKLEVYAELNKKLRMQLKEVKRLEEQIKKYWEQPPIGFNLPRTDEGRAAVSGAIPIDLDRGKDEKMPQDVINQLSDYIRQRFYDGPWPQEWLDEVTWARVEMGISDEEAIQQRKLSVFDVD</sequence>
<dbReference type="PANTHER" id="PTHR47447">
    <property type="entry name" value="OS03G0856100 PROTEIN"/>
    <property type="match status" value="1"/>
</dbReference>
<keyword evidence="2" id="KW-0802">TPR repeat</keyword>
<organism evidence="3 4">
    <name type="scientific">Arthrobotrys conoides</name>
    <dbReference type="NCBI Taxonomy" id="74498"/>
    <lineage>
        <taxon>Eukaryota</taxon>
        <taxon>Fungi</taxon>
        <taxon>Dikarya</taxon>
        <taxon>Ascomycota</taxon>
        <taxon>Pezizomycotina</taxon>
        <taxon>Orbiliomycetes</taxon>
        <taxon>Orbiliales</taxon>
        <taxon>Orbiliaceae</taxon>
        <taxon>Arthrobotrys</taxon>
    </lineage>
</organism>
<dbReference type="Gene3D" id="1.25.40.10">
    <property type="entry name" value="Tetratricopeptide repeat domain"/>
    <property type="match status" value="2"/>
</dbReference>
<keyword evidence="1" id="KW-0677">Repeat</keyword>
<dbReference type="InterPro" id="IPR011990">
    <property type="entry name" value="TPR-like_helical_dom_sf"/>
</dbReference>
<evidence type="ECO:0000313" key="4">
    <source>
        <dbReference type="Proteomes" id="UP001307849"/>
    </source>
</evidence>
<dbReference type="InterPro" id="IPR019734">
    <property type="entry name" value="TPR_rpt"/>
</dbReference>
<dbReference type="AlphaFoldDB" id="A0AAN8NKD2"/>
<evidence type="ECO:0000256" key="2">
    <source>
        <dbReference type="PROSITE-ProRule" id="PRU00339"/>
    </source>
</evidence>
<dbReference type="PROSITE" id="PS50005">
    <property type="entry name" value="TPR"/>
    <property type="match status" value="1"/>
</dbReference>
<comment type="caution">
    <text evidence="3">The sequence shown here is derived from an EMBL/GenBank/DDBJ whole genome shotgun (WGS) entry which is preliminary data.</text>
</comment>
<reference evidence="3 4" key="1">
    <citation type="submission" date="2019-10" db="EMBL/GenBank/DDBJ databases">
        <authorList>
            <person name="Palmer J.M."/>
        </authorList>
    </citation>
    <scope>NUCLEOTIDE SEQUENCE [LARGE SCALE GENOMIC DNA]</scope>
    <source>
        <strain evidence="3 4">TWF506</strain>
    </source>
</reference>
<protein>
    <recommendedName>
        <fullName evidence="5">Pentatricopeptide repeat protein</fullName>
    </recommendedName>
</protein>
<accession>A0AAN8NKD2</accession>
<name>A0AAN8NKD2_9PEZI</name>
<dbReference type="SUPFAM" id="SSF48452">
    <property type="entry name" value="TPR-like"/>
    <property type="match status" value="1"/>
</dbReference>
<dbReference type="EMBL" id="JAVHJM010000008">
    <property type="protein sequence ID" value="KAK6508316.1"/>
    <property type="molecule type" value="Genomic_DNA"/>
</dbReference>